<keyword evidence="4" id="KW-0804">Transcription</keyword>
<dbReference type="InterPro" id="IPR036388">
    <property type="entry name" value="WH-like_DNA-bd_sf"/>
</dbReference>
<keyword evidence="3" id="KW-0731">Sigma factor</keyword>
<evidence type="ECO:0000256" key="4">
    <source>
        <dbReference type="ARBA" id="ARBA00023163"/>
    </source>
</evidence>
<dbReference type="InterPro" id="IPR013249">
    <property type="entry name" value="RNA_pol_sigma70_r4_t2"/>
</dbReference>
<reference evidence="7 8" key="1">
    <citation type="submission" date="2012-09" db="EMBL/GenBank/DDBJ databases">
        <title>Genome Sequence of alkane-degrading Bacterium Alcanivorax sp. 521-1.</title>
        <authorList>
            <person name="Lai Q."/>
            <person name="Shao Z."/>
        </authorList>
    </citation>
    <scope>NUCLEOTIDE SEQUENCE [LARGE SCALE GENOMIC DNA]</scope>
    <source>
        <strain evidence="7 8">521-1</strain>
    </source>
</reference>
<dbReference type="SUPFAM" id="SSF88946">
    <property type="entry name" value="Sigma2 domain of RNA polymerase sigma factors"/>
    <property type="match status" value="1"/>
</dbReference>
<evidence type="ECO:0000313" key="8">
    <source>
        <dbReference type="Proteomes" id="UP000662703"/>
    </source>
</evidence>
<dbReference type="PANTHER" id="PTHR43133:SF63">
    <property type="entry name" value="RNA POLYMERASE SIGMA FACTOR FECI-RELATED"/>
    <property type="match status" value="1"/>
</dbReference>
<name>A0ABS0AT77_9GAMM</name>
<organism evidence="7 8">
    <name type="scientific">Alloalcanivorax profundimaris</name>
    <dbReference type="NCBI Taxonomy" id="2735259"/>
    <lineage>
        <taxon>Bacteria</taxon>
        <taxon>Pseudomonadati</taxon>
        <taxon>Pseudomonadota</taxon>
        <taxon>Gammaproteobacteria</taxon>
        <taxon>Oceanospirillales</taxon>
        <taxon>Alcanivoracaceae</taxon>
        <taxon>Alloalcanivorax</taxon>
    </lineage>
</organism>
<dbReference type="Proteomes" id="UP000662703">
    <property type="component" value="Unassembled WGS sequence"/>
</dbReference>
<gene>
    <name evidence="7" type="ORF">Y5W_02121</name>
</gene>
<sequence length="175" mass="19843">MTGSAPTESVADLYARHHGWLHQLLRRRLGCSETAADLAQDTFVRLLRRPRRFDSAEGARAYLSTVARGLCVDFWRRREVEQAWLAVLAEQPETVAPSSENQAMVIETLCEVDALLRRLPDKVARAFLMSQLHGRTYREIAAALEVSERMVKKYMARAMLHCALLEADFEAGLSR</sequence>
<dbReference type="RefSeq" id="WP_194865212.1">
    <property type="nucleotide sequence ID" value="NZ_ARXX01000030.1"/>
</dbReference>
<dbReference type="SUPFAM" id="SSF88659">
    <property type="entry name" value="Sigma3 and sigma4 domains of RNA polymerase sigma factors"/>
    <property type="match status" value="1"/>
</dbReference>
<evidence type="ECO:0000313" key="7">
    <source>
        <dbReference type="EMBL" id="MBF5056827.1"/>
    </source>
</evidence>
<dbReference type="Gene3D" id="1.10.10.10">
    <property type="entry name" value="Winged helix-like DNA-binding domain superfamily/Winged helix DNA-binding domain"/>
    <property type="match status" value="1"/>
</dbReference>
<dbReference type="Pfam" id="PF08281">
    <property type="entry name" value="Sigma70_r4_2"/>
    <property type="match status" value="1"/>
</dbReference>
<accession>A0ABS0AT77</accession>
<dbReference type="InterPro" id="IPR014284">
    <property type="entry name" value="RNA_pol_sigma-70_dom"/>
</dbReference>
<dbReference type="Pfam" id="PF04542">
    <property type="entry name" value="Sigma70_r2"/>
    <property type="match status" value="1"/>
</dbReference>
<dbReference type="InterPro" id="IPR007627">
    <property type="entry name" value="RNA_pol_sigma70_r2"/>
</dbReference>
<dbReference type="EMBL" id="ARXX01000030">
    <property type="protein sequence ID" value="MBF5056827.1"/>
    <property type="molecule type" value="Genomic_DNA"/>
</dbReference>
<feature type="domain" description="RNA polymerase sigma factor 70 region 4 type 2" evidence="6">
    <location>
        <begin position="112"/>
        <end position="162"/>
    </location>
</feature>
<feature type="domain" description="RNA polymerase sigma-70 region 2" evidence="5">
    <location>
        <begin position="13"/>
        <end position="78"/>
    </location>
</feature>
<dbReference type="InterPro" id="IPR013325">
    <property type="entry name" value="RNA_pol_sigma_r2"/>
</dbReference>
<protein>
    <submittedName>
        <fullName evidence="7">ECF subfamily RNA polymerase sigma-24 subunit</fullName>
    </submittedName>
</protein>
<evidence type="ECO:0000256" key="1">
    <source>
        <dbReference type="ARBA" id="ARBA00010641"/>
    </source>
</evidence>
<proteinExistence type="inferred from homology"/>
<dbReference type="PANTHER" id="PTHR43133">
    <property type="entry name" value="RNA POLYMERASE ECF-TYPE SIGMA FACTO"/>
    <property type="match status" value="1"/>
</dbReference>
<keyword evidence="8" id="KW-1185">Reference proteome</keyword>
<keyword evidence="2" id="KW-0805">Transcription regulation</keyword>
<evidence type="ECO:0000256" key="3">
    <source>
        <dbReference type="ARBA" id="ARBA00023082"/>
    </source>
</evidence>
<dbReference type="InterPro" id="IPR013324">
    <property type="entry name" value="RNA_pol_sigma_r3/r4-like"/>
</dbReference>
<comment type="similarity">
    <text evidence="1">Belongs to the sigma-70 factor family. ECF subfamily.</text>
</comment>
<evidence type="ECO:0000259" key="5">
    <source>
        <dbReference type="Pfam" id="PF04542"/>
    </source>
</evidence>
<dbReference type="Gene3D" id="1.10.1740.10">
    <property type="match status" value="1"/>
</dbReference>
<evidence type="ECO:0000259" key="6">
    <source>
        <dbReference type="Pfam" id="PF08281"/>
    </source>
</evidence>
<dbReference type="InterPro" id="IPR039425">
    <property type="entry name" value="RNA_pol_sigma-70-like"/>
</dbReference>
<evidence type="ECO:0000256" key="2">
    <source>
        <dbReference type="ARBA" id="ARBA00023015"/>
    </source>
</evidence>
<comment type="caution">
    <text evidence="7">The sequence shown here is derived from an EMBL/GenBank/DDBJ whole genome shotgun (WGS) entry which is preliminary data.</text>
</comment>
<dbReference type="NCBIfam" id="TIGR02937">
    <property type="entry name" value="sigma70-ECF"/>
    <property type="match status" value="1"/>
</dbReference>